<keyword evidence="3" id="KW-1185">Reference proteome</keyword>
<dbReference type="PROSITE" id="PS50995">
    <property type="entry name" value="HTH_MARR_2"/>
    <property type="match status" value="1"/>
</dbReference>
<name>A0A1R4IT76_9MICO</name>
<dbReference type="SMART" id="SM00347">
    <property type="entry name" value="HTH_MARR"/>
    <property type="match status" value="1"/>
</dbReference>
<dbReference type="RefSeq" id="WP_087136293.1">
    <property type="nucleotide sequence ID" value="NZ_FUKR01000022.1"/>
</dbReference>
<dbReference type="Pfam" id="PF01047">
    <property type="entry name" value="MarR"/>
    <property type="match status" value="1"/>
</dbReference>
<dbReference type="AlphaFoldDB" id="A0A1R4IT76"/>
<proteinExistence type="predicted"/>
<dbReference type="SUPFAM" id="SSF46785">
    <property type="entry name" value="Winged helix' DNA-binding domain"/>
    <property type="match status" value="1"/>
</dbReference>
<organism evidence="2 3">
    <name type="scientific">Mycetocola reblochoni REB411</name>
    <dbReference type="NCBI Taxonomy" id="1255698"/>
    <lineage>
        <taxon>Bacteria</taxon>
        <taxon>Bacillati</taxon>
        <taxon>Actinomycetota</taxon>
        <taxon>Actinomycetes</taxon>
        <taxon>Micrococcales</taxon>
        <taxon>Microbacteriaceae</taxon>
        <taxon>Mycetocola</taxon>
    </lineage>
</organism>
<dbReference type="InterPro" id="IPR036388">
    <property type="entry name" value="WH-like_DNA-bd_sf"/>
</dbReference>
<dbReference type="InterPro" id="IPR036390">
    <property type="entry name" value="WH_DNA-bd_sf"/>
</dbReference>
<dbReference type="OrthoDB" id="9804055at2"/>
<dbReference type="PRINTS" id="PR00598">
    <property type="entry name" value="HTHMARR"/>
</dbReference>
<evidence type="ECO:0000259" key="1">
    <source>
        <dbReference type="PROSITE" id="PS50995"/>
    </source>
</evidence>
<accession>A0A1R4IT76</accession>
<evidence type="ECO:0000313" key="2">
    <source>
        <dbReference type="EMBL" id="SJN23057.1"/>
    </source>
</evidence>
<dbReference type="Gene3D" id="1.10.10.10">
    <property type="entry name" value="Winged helix-like DNA-binding domain superfamily/Winged helix DNA-binding domain"/>
    <property type="match status" value="1"/>
</dbReference>
<dbReference type="EMBL" id="FUKR01000022">
    <property type="protein sequence ID" value="SJN23057.1"/>
    <property type="molecule type" value="Genomic_DNA"/>
</dbReference>
<dbReference type="Proteomes" id="UP000196778">
    <property type="component" value="Unassembled WGS sequence"/>
</dbReference>
<sequence>MPPPQNDLASSVRVATFRLARRLRAEKADDELSDAQFSVLVHLTTDGPLSLGQLAEREHVSAPSMNRTVNCLSDAGYLTRTGDDADRRRVSITLTEAGTTVVTDTVQRRDAWLRRSVTGLSGDEQATLRDAAALMVRMAGQ</sequence>
<dbReference type="InterPro" id="IPR000835">
    <property type="entry name" value="HTH_MarR-typ"/>
</dbReference>
<dbReference type="GO" id="GO:0003700">
    <property type="term" value="F:DNA-binding transcription factor activity"/>
    <property type="evidence" value="ECO:0007669"/>
    <property type="project" value="InterPro"/>
</dbReference>
<feature type="domain" description="HTH marR-type" evidence="1">
    <location>
        <begin position="5"/>
        <end position="137"/>
    </location>
</feature>
<reference evidence="3" key="1">
    <citation type="submission" date="2017-02" db="EMBL/GenBank/DDBJ databases">
        <authorList>
            <person name="Dridi B."/>
        </authorList>
    </citation>
    <scope>NUCLEOTIDE SEQUENCE [LARGE SCALE GENOMIC DNA]</scope>
    <source>
        <strain evidence="3">EB411</strain>
    </source>
</reference>
<dbReference type="PANTHER" id="PTHR39515:SF2">
    <property type="entry name" value="HTH-TYPE TRANSCRIPTIONAL REGULATOR RV0880"/>
    <property type="match status" value="1"/>
</dbReference>
<dbReference type="InterPro" id="IPR052526">
    <property type="entry name" value="HTH-type_Bedaq_tolerance"/>
</dbReference>
<evidence type="ECO:0000313" key="3">
    <source>
        <dbReference type="Proteomes" id="UP000196778"/>
    </source>
</evidence>
<gene>
    <name evidence="2" type="ORF">FM119_03460</name>
</gene>
<protein>
    <submittedName>
        <fullName evidence="2">Transcriptional regulator, MarR family</fullName>
    </submittedName>
</protein>
<dbReference type="PANTHER" id="PTHR39515">
    <property type="entry name" value="CONSERVED PROTEIN"/>
    <property type="match status" value="1"/>
</dbReference>